<dbReference type="FunFam" id="3.40.50.300:FF:000127">
    <property type="entry name" value="Ribose import ATP-binding protein RbsA"/>
    <property type="match status" value="1"/>
</dbReference>
<dbReference type="Pfam" id="PF00005">
    <property type="entry name" value="ABC_tran"/>
    <property type="match status" value="2"/>
</dbReference>
<feature type="domain" description="ABC transporter" evidence="10">
    <location>
        <begin position="19"/>
        <end position="254"/>
    </location>
</feature>
<dbReference type="InterPro" id="IPR050107">
    <property type="entry name" value="ABC_carbohydrate_import_ATPase"/>
</dbReference>
<keyword evidence="6" id="KW-0547">Nucleotide-binding</keyword>
<dbReference type="RefSeq" id="WP_165098981.1">
    <property type="nucleotide sequence ID" value="NZ_CP049056.1"/>
</dbReference>
<organism evidence="11 12">
    <name type="scientific">Pikeienuella piscinae</name>
    <dbReference type="NCBI Taxonomy" id="2748098"/>
    <lineage>
        <taxon>Bacteria</taxon>
        <taxon>Pseudomonadati</taxon>
        <taxon>Pseudomonadota</taxon>
        <taxon>Alphaproteobacteria</taxon>
        <taxon>Rhodobacterales</taxon>
        <taxon>Paracoccaceae</taxon>
        <taxon>Pikeienuella</taxon>
    </lineage>
</organism>
<name>A0A7L5BWP0_9RHOB</name>
<dbReference type="SUPFAM" id="SSF52540">
    <property type="entry name" value="P-loop containing nucleoside triphosphate hydrolases"/>
    <property type="match status" value="2"/>
</dbReference>
<gene>
    <name evidence="11" type="ORF">G5B40_12135</name>
</gene>
<keyword evidence="8" id="KW-1278">Translocase</keyword>
<protein>
    <submittedName>
        <fullName evidence="11">ABC transporter ATP-binding protein</fullName>
    </submittedName>
</protein>
<keyword evidence="4" id="KW-0762">Sugar transport</keyword>
<dbReference type="GO" id="GO:0005886">
    <property type="term" value="C:plasma membrane"/>
    <property type="evidence" value="ECO:0007669"/>
    <property type="project" value="UniProtKB-SubCell"/>
</dbReference>
<keyword evidence="5" id="KW-0677">Repeat</keyword>
<reference evidence="11 12" key="1">
    <citation type="submission" date="2020-02" db="EMBL/GenBank/DDBJ databases">
        <title>complete genome sequence of Rhodobacteraceae bacterium.</title>
        <authorList>
            <person name="Park J."/>
            <person name="Kim Y.-S."/>
            <person name="Kim K.-H."/>
        </authorList>
    </citation>
    <scope>NUCLEOTIDE SEQUENCE [LARGE SCALE GENOMIC DNA]</scope>
    <source>
        <strain evidence="11 12">RR4-56</strain>
    </source>
</reference>
<keyword evidence="7 11" id="KW-0067">ATP-binding</keyword>
<dbReference type="AlphaFoldDB" id="A0A7L5BWP0"/>
<dbReference type="Proteomes" id="UP000503336">
    <property type="component" value="Chromosome"/>
</dbReference>
<dbReference type="InterPro" id="IPR003439">
    <property type="entry name" value="ABC_transporter-like_ATP-bd"/>
</dbReference>
<dbReference type="PANTHER" id="PTHR43790:SF4">
    <property type="entry name" value="GUANOSINE IMPORT ATP-BINDING PROTEIN NUPO"/>
    <property type="match status" value="1"/>
</dbReference>
<feature type="domain" description="ABC transporter" evidence="10">
    <location>
        <begin position="271"/>
        <end position="518"/>
    </location>
</feature>
<dbReference type="GO" id="GO:0016887">
    <property type="term" value="F:ATP hydrolysis activity"/>
    <property type="evidence" value="ECO:0007669"/>
    <property type="project" value="InterPro"/>
</dbReference>
<evidence type="ECO:0000256" key="2">
    <source>
        <dbReference type="ARBA" id="ARBA00022448"/>
    </source>
</evidence>
<keyword evidence="3" id="KW-1003">Cell membrane</keyword>
<keyword evidence="2" id="KW-0813">Transport</keyword>
<dbReference type="InterPro" id="IPR003593">
    <property type="entry name" value="AAA+_ATPase"/>
</dbReference>
<evidence type="ECO:0000256" key="6">
    <source>
        <dbReference type="ARBA" id="ARBA00022741"/>
    </source>
</evidence>
<evidence type="ECO:0000313" key="11">
    <source>
        <dbReference type="EMBL" id="QIE56142.1"/>
    </source>
</evidence>
<dbReference type="InterPro" id="IPR017871">
    <property type="entry name" value="ABC_transporter-like_CS"/>
</dbReference>
<evidence type="ECO:0000256" key="1">
    <source>
        <dbReference type="ARBA" id="ARBA00004202"/>
    </source>
</evidence>
<dbReference type="PROSITE" id="PS00211">
    <property type="entry name" value="ABC_TRANSPORTER_1"/>
    <property type="match status" value="1"/>
</dbReference>
<dbReference type="KEGG" id="hdh:G5B40_12135"/>
<evidence type="ECO:0000256" key="4">
    <source>
        <dbReference type="ARBA" id="ARBA00022597"/>
    </source>
</evidence>
<comment type="subcellular location">
    <subcellularLocation>
        <location evidence="1">Cell membrane</location>
        <topology evidence="1">Peripheral membrane protein</topology>
    </subcellularLocation>
</comment>
<evidence type="ECO:0000313" key="12">
    <source>
        <dbReference type="Proteomes" id="UP000503336"/>
    </source>
</evidence>
<dbReference type="EMBL" id="CP049056">
    <property type="protein sequence ID" value="QIE56142.1"/>
    <property type="molecule type" value="Genomic_DNA"/>
</dbReference>
<dbReference type="CDD" id="cd03216">
    <property type="entry name" value="ABC_Carb_Monos_I"/>
    <property type="match status" value="1"/>
</dbReference>
<accession>A0A7L5BWP0</accession>
<dbReference type="PROSITE" id="PS50893">
    <property type="entry name" value="ABC_TRANSPORTER_2"/>
    <property type="match status" value="2"/>
</dbReference>
<keyword evidence="9" id="KW-0472">Membrane</keyword>
<evidence type="ECO:0000256" key="7">
    <source>
        <dbReference type="ARBA" id="ARBA00022840"/>
    </source>
</evidence>
<dbReference type="Gene3D" id="3.40.50.300">
    <property type="entry name" value="P-loop containing nucleotide triphosphate hydrolases"/>
    <property type="match status" value="2"/>
</dbReference>
<evidence type="ECO:0000256" key="9">
    <source>
        <dbReference type="ARBA" id="ARBA00023136"/>
    </source>
</evidence>
<evidence type="ECO:0000256" key="5">
    <source>
        <dbReference type="ARBA" id="ARBA00022737"/>
    </source>
</evidence>
<dbReference type="CDD" id="cd03215">
    <property type="entry name" value="ABC_Carb_Monos_II"/>
    <property type="match status" value="1"/>
</dbReference>
<dbReference type="InterPro" id="IPR027417">
    <property type="entry name" value="P-loop_NTPase"/>
</dbReference>
<evidence type="ECO:0000256" key="3">
    <source>
        <dbReference type="ARBA" id="ARBA00022475"/>
    </source>
</evidence>
<dbReference type="PANTHER" id="PTHR43790">
    <property type="entry name" value="CARBOHYDRATE TRANSPORT ATP-BINDING PROTEIN MG119-RELATED"/>
    <property type="match status" value="1"/>
</dbReference>
<dbReference type="SMART" id="SM00382">
    <property type="entry name" value="AAA"/>
    <property type="match status" value="2"/>
</dbReference>
<evidence type="ECO:0000256" key="8">
    <source>
        <dbReference type="ARBA" id="ARBA00022967"/>
    </source>
</evidence>
<sequence>MADHDKGAGVGGAAPAFALEVRGIDKSFGAVKANRDVRLKVAKGSIHGIIGENGAGKSTLMNILYGMYAADRGEILIDGEEVKMTSSAVAIRHGIGMVHQHFMLVAPFTVLENVMLGAEKDFLLKDSVAATRELIRGMGADYGLVVDADAKVADLPVGLQQRVEIIKALRGGAKILILDEPTGVLTPQETEGFFAILRALRDEGVTILLITHKLQEIMALTDRVSVMRQGEMVAHRATAETSREELAELMVGRKVLLQVERPAVAAGAPALRVSGLRYSDADGVERIKGLDFEIRAGELLAVAGVSGNGQSELLDVIAGILQPSDGRIEIGDVVIDRSHPRGPAEMRDLGVSHVPEDRHHRGLILPFDAKENCILGFQDGPAAGAGYTLDRAHIAARAARHVEEFDVRPPTAELRAAQYSGGNQQKLVLAREIDAAPKVLLVGQPTRGVDIGAIEFIYKRLMKLKAAGCAILLVSVELEEVLSIADRILVMSNGEQTGLIDRAEADERALGLMMAGVTSETALEAAT</sequence>
<proteinExistence type="predicted"/>
<keyword evidence="12" id="KW-1185">Reference proteome</keyword>
<dbReference type="GO" id="GO:0005524">
    <property type="term" value="F:ATP binding"/>
    <property type="evidence" value="ECO:0007669"/>
    <property type="project" value="UniProtKB-KW"/>
</dbReference>
<evidence type="ECO:0000259" key="10">
    <source>
        <dbReference type="PROSITE" id="PS50893"/>
    </source>
</evidence>